<evidence type="ECO:0000313" key="2">
    <source>
        <dbReference type="EMBL" id="CAF4247393.1"/>
    </source>
</evidence>
<feature type="transmembrane region" description="Helical" evidence="1">
    <location>
        <begin position="187"/>
        <end position="220"/>
    </location>
</feature>
<comment type="caution">
    <text evidence="2">The sequence shown here is derived from an EMBL/GenBank/DDBJ whole genome shotgun (WGS) entry which is preliminary data.</text>
</comment>
<dbReference type="EMBL" id="CAJOBI010026401">
    <property type="protein sequence ID" value="CAF4247393.1"/>
    <property type="molecule type" value="Genomic_DNA"/>
</dbReference>
<reference evidence="2" key="1">
    <citation type="submission" date="2021-02" db="EMBL/GenBank/DDBJ databases">
        <authorList>
            <person name="Nowell W R."/>
        </authorList>
    </citation>
    <scope>NUCLEOTIDE SEQUENCE</scope>
</reference>
<dbReference type="Proteomes" id="UP000676336">
    <property type="component" value="Unassembled WGS sequence"/>
</dbReference>
<evidence type="ECO:0000256" key="1">
    <source>
        <dbReference type="SAM" id="Phobius"/>
    </source>
</evidence>
<gene>
    <name evidence="3" type="ORF">BYL167_LOCUS28341</name>
    <name evidence="2" type="ORF">SMN809_LOCUS23844</name>
</gene>
<evidence type="ECO:0000313" key="4">
    <source>
        <dbReference type="Proteomes" id="UP000676336"/>
    </source>
</evidence>
<name>A0A8S2SR40_9BILA</name>
<accession>A0A8S2SR40</accession>
<keyword evidence="1" id="KW-0812">Transmembrane</keyword>
<feature type="transmembrane region" description="Helical" evidence="1">
    <location>
        <begin position="252"/>
        <end position="271"/>
    </location>
</feature>
<feature type="transmembrane region" description="Helical" evidence="1">
    <location>
        <begin position="7"/>
        <end position="27"/>
    </location>
</feature>
<evidence type="ECO:0000313" key="3">
    <source>
        <dbReference type="EMBL" id="CAF4322757.1"/>
    </source>
</evidence>
<dbReference type="Proteomes" id="UP000681967">
    <property type="component" value="Unassembled WGS sequence"/>
</dbReference>
<sequence>MVALLKIQILSITVTSLTNLIAILTFATDYWSILVYDLAKLHPYAKWIIIEEKTSGAIHIINNTNGTKLLSNFNYNQLTTVVGMEKDLLLFATHKGLFRQCNYLSNNVRARLQLSKCRAVKTTDTQYDGHFYGMTSPRYELIHTVLEVSLELYLFPCFCLYNVAASCAILIILLLGCNTFVGISVGILNNVVLATMTVGVIYLIATLFSMFVVVIMHTILISERKLSYCTVLQILDDDLCSSHSINASYSFILSYLQIIFCFITSVLWLLLQKKQRKFAQH</sequence>
<organism evidence="2 4">
    <name type="scientific">Rotaria magnacalcarata</name>
    <dbReference type="NCBI Taxonomy" id="392030"/>
    <lineage>
        <taxon>Eukaryota</taxon>
        <taxon>Metazoa</taxon>
        <taxon>Spiralia</taxon>
        <taxon>Gnathifera</taxon>
        <taxon>Rotifera</taxon>
        <taxon>Eurotatoria</taxon>
        <taxon>Bdelloidea</taxon>
        <taxon>Philodinida</taxon>
        <taxon>Philodinidae</taxon>
        <taxon>Rotaria</taxon>
    </lineage>
</organism>
<protein>
    <submittedName>
        <fullName evidence="2">Uncharacterized protein</fullName>
    </submittedName>
</protein>
<keyword evidence="1" id="KW-0472">Membrane</keyword>
<proteinExistence type="predicted"/>
<dbReference type="Gene3D" id="1.20.140.150">
    <property type="match status" value="1"/>
</dbReference>
<dbReference type="EMBL" id="CAJOBH010039843">
    <property type="protein sequence ID" value="CAF4322757.1"/>
    <property type="molecule type" value="Genomic_DNA"/>
</dbReference>
<keyword evidence="1" id="KW-1133">Transmembrane helix</keyword>
<dbReference type="AlphaFoldDB" id="A0A8S2SR40"/>